<name>A0A177L9U9_9BACI</name>
<evidence type="ECO:0000259" key="14">
    <source>
        <dbReference type="SMART" id="SM00962"/>
    </source>
</evidence>
<dbReference type="EMBL" id="LQWY01000012">
    <property type="protein sequence ID" value="OAH62072.1"/>
    <property type="molecule type" value="Genomic_DNA"/>
</dbReference>
<evidence type="ECO:0000256" key="11">
    <source>
        <dbReference type="ARBA" id="ARBA00023225"/>
    </source>
</evidence>
<comment type="subcellular location">
    <subcellularLocation>
        <location evidence="1">Cell membrane</location>
        <topology evidence="1">Peripheral membrane protein</topology>
        <orientation evidence="1">Cytoplasmic side</orientation>
    </subcellularLocation>
</comment>
<dbReference type="RefSeq" id="WP_063964920.1">
    <property type="nucleotide sequence ID" value="NZ_JBCNAN010000043.1"/>
</dbReference>
<dbReference type="SUPFAM" id="SSF52540">
    <property type="entry name" value="P-loop containing nucleoside triphosphate hydrolases"/>
    <property type="match status" value="1"/>
</dbReference>
<comment type="caution">
    <text evidence="15">The sequence shown here is derived from an EMBL/GenBank/DDBJ whole genome shotgun (WGS) entry which is preliminary data.</text>
</comment>
<protein>
    <recommendedName>
        <fullName evidence="3 13">Flagellar biosynthesis protein FlhF</fullName>
    </recommendedName>
</protein>
<dbReference type="PANTHER" id="PTHR43134:SF3">
    <property type="entry name" value="FLAGELLAR BIOSYNTHESIS PROTEIN FLHF"/>
    <property type="match status" value="1"/>
</dbReference>
<keyword evidence="16" id="KW-1185">Reference proteome</keyword>
<evidence type="ECO:0000256" key="9">
    <source>
        <dbReference type="ARBA" id="ARBA00023134"/>
    </source>
</evidence>
<dbReference type="GO" id="GO:0005047">
    <property type="term" value="F:signal recognition particle binding"/>
    <property type="evidence" value="ECO:0007669"/>
    <property type="project" value="TreeGrafter"/>
</dbReference>
<keyword evidence="11" id="KW-1006">Bacterial flagellum protein export</keyword>
<evidence type="ECO:0000256" key="10">
    <source>
        <dbReference type="ARBA" id="ARBA00023136"/>
    </source>
</evidence>
<dbReference type="Gene3D" id="3.40.50.300">
    <property type="entry name" value="P-loop containing nucleotide triphosphate hydrolases"/>
    <property type="match status" value="1"/>
</dbReference>
<dbReference type="GO" id="GO:0005525">
    <property type="term" value="F:GTP binding"/>
    <property type="evidence" value="ECO:0007669"/>
    <property type="project" value="UniProtKB-UniRule"/>
</dbReference>
<dbReference type="FunFam" id="3.40.50.300:FF:000695">
    <property type="entry name" value="Flagellar biosynthesis regulator FlhF"/>
    <property type="match status" value="1"/>
</dbReference>
<keyword evidence="8" id="KW-0653">Protein transport</keyword>
<evidence type="ECO:0000256" key="1">
    <source>
        <dbReference type="ARBA" id="ARBA00004413"/>
    </source>
</evidence>
<accession>A0A177L9U9</accession>
<keyword evidence="7" id="KW-1005">Bacterial flagellum biogenesis</keyword>
<reference evidence="15 16" key="1">
    <citation type="submission" date="2016-01" db="EMBL/GenBank/DDBJ databases">
        <title>Investigation of taxonomic status of Bacillus aminovorans.</title>
        <authorList>
            <person name="Verma A."/>
            <person name="Pal Y."/>
            <person name="Krishnamurthi S."/>
        </authorList>
    </citation>
    <scope>NUCLEOTIDE SEQUENCE [LARGE SCALE GENOMIC DNA]</scope>
    <source>
        <strain evidence="15 16">DSM 1314</strain>
    </source>
</reference>
<dbReference type="SMART" id="SM00962">
    <property type="entry name" value="SRP54"/>
    <property type="match status" value="1"/>
</dbReference>
<dbReference type="GO" id="GO:0015031">
    <property type="term" value="P:protein transport"/>
    <property type="evidence" value="ECO:0007669"/>
    <property type="project" value="UniProtKB-KW"/>
</dbReference>
<dbReference type="InterPro" id="IPR047040">
    <property type="entry name" value="FlhF__GTPase_dom"/>
</dbReference>
<proteinExistence type="inferred from homology"/>
<dbReference type="InterPro" id="IPR027417">
    <property type="entry name" value="P-loop_NTPase"/>
</dbReference>
<comment type="similarity">
    <text evidence="2">Belongs to the GTP-binding SRP family.</text>
</comment>
<keyword evidence="10" id="KW-0472">Membrane</keyword>
<evidence type="ECO:0000256" key="8">
    <source>
        <dbReference type="ARBA" id="ARBA00022927"/>
    </source>
</evidence>
<evidence type="ECO:0000256" key="12">
    <source>
        <dbReference type="ARBA" id="ARBA00025337"/>
    </source>
</evidence>
<dbReference type="Gene3D" id="1.20.120.1380">
    <property type="entry name" value="Flagellar FlhF biosynthesis protein, N domain"/>
    <property type="match status" value="1"/>
</dbReference>
<gene>
    <name evidence="15" type="ORF">AWH49_00965</name>
</gene>
<keyword evidence="5" id="KW-1003">Cell membrane</keyword>
<dbReference type="GO" id="GO:0003924">
    <property type="term" value="F:GTPase activity"/>
    <property type="evidence" value="ECO:0007669"/>
    <property type="project" value="UniProtKB-UniRule"/>
</dbReference>
<dbReference type="GO" id="GO:0005886">
    <property type="term" value="C:plasma membrane"/>
    <property type="evidence" value="ECO:0007669"/>
    <property type="project" value="UniProtKB-SubCell"/>
</dbReference>
<dbReference type="InterPro" id="IPR000897">
    <property type="entry name" value="SRP54_GTPase_dom"/>
</dbReference>
<comment type="function">
    <text evidence="12">Necessary for flagellar biosynthesis. May be involved in translocation of the flagellum.</text>
</comment>
<organism evidence="15 16">
    <name type="scientific">Domibacillus aminovorans</name>
    <dbReference type="NCBI Taxonomy" id="29332"/>
    <lineage>
        <taxon>Bacteria</taxon>
        <taxon>Bacillati</taxon>
        <taxon>Bacillota</taxon>
        <taxon>Bacilli</taxon>
        <taxon>Bacillales</taxon>
        <taxon>Bacillaceae</taxon>
        <taxon>Domibacillus</taxon>
    </lineage>
</organism>
<dbReference type="NCBIfam" id="TIGR03499">
    <property type="entry name" value="FlhF"/>
    <property type="match status" value="1"/>
</dbReference>
<sequence length="374" mass="42415">MKMKKYMASSMPEIMKKVRAELGPQAVILQSKTVYTGGVLGLFKKKNIEVVAAIDPYIEAVEKTPDVKSAPASIQQPPPLPADFKKEMLEMKQMIRQLKESKQADFLYPDALQPVLEQLKRQGLSDELRQMAAEYLLTKWKEERSETTSVKVRKWTIEFLTECLSPCRTVNEETAKYIYLLGPTGVGKTTTIAKLASQKVLDEEKKVAFVTTDTYRIAAIEQLKTYASLLNVPFKVAYSRSDMEEAFHSLTKYDVIFIDTAGRNYREKKYVDDLQNLMSKKKGESLTYLVLSAASKQEDLEEVIHNFTTVQVDGFIFTFTKVDETKTKGTIVNLMYNYKVGTTFITNGQNVPDDLEKTTTISIIQSLFEGTCDE</sequence>
<evidence type="ECO:0000256" key="5">
    <source>
        <dbReference type="ARBA" id="ARBA00022475"/>
    </source>
</evidence>
<keyword evidence="6" id="KW-0547">Nucleotide-binding</keyword>
<dbReference type="STRING" id="29332.AWH48_10915"/>
<evidence type="ECO:0000256" key="2">
    <source>
        <dbReference type="ARBA" id="ARBA00008531"/>
    </source>
</evidence>
<dbReference type="GO" id="GO:0044781">
    <property type="term" value="P:bacterial-type flagellum organization"/>
    <property type="evidence" value="ECO:0007669"/>
    <property type="project" value="UniProtKB-UniRule"/>
</dbReference>
<dbReference type="Pfam" id="PF00448">
    <property type="entry name" value="SRP54"/>
    <property type="match status" value="1"/>
</dbReference>
<dbReference type="Proteomes" id="UP000076935">
    <property type="component" value="Unassembled WGS sequence"/>
</dbReference>
<evidence type="ECO:0000313" key="15">
    <source>
        <dbReference type="EMBL" id="OAH62072.1"/>
    </source>
</evidence>
<evidence type="ECO:0000256" key="4">
    <source>
        <dbReference type="ARBA" id="ARBA00022448"/>
    </source>
</evidence>
<evidence type="ECO:0000256" key="3">
    <source>
        <dbReference type="ARBA" id="ARBA00014919"/>
    </source>
</evidence>
<evidence type="ECO:0000256" key="7">
    <source>
        <dbReference type="ARBA" id="ARBA00022795"/>
    </source>
</evidence>
<evidence type="ECO:0000313" key="16">
    <source>
        <dbReference type="Proteomes" id="UP000076935"/>
    </source>
</evidence>
<dbReference type="PANTHER" id="PTHR43134">
    <property type="entry name" value="SIGNAL RECOGNITION PARTICLE RECEPTOR SUBUNIT ALPHA"/>
    <property type="match status" value="1"/>
</dbReference>
<dbReference type="AlphaFoldDB" id="A0A177L9U9"/>
<evidence type="ECO:0000256" key="6">
    <source>
        <dbReference type="ARBA" id="ARBA00022741"/>
    </source>
</evidence>
<dbReference type="CDD" id="cd17873">
    <property type="entry name" value="FlhF"/>
    <property type="match status" value="1"/>
</dbReference>
<dbReference type="InterPro" id="IPR020006">
    <property type="entry name" value="FlhF"/>
</dbReference>
<evidence type="ECO:0000256" key="13">
    <source>
        <dbReference type="NCBIfam" id="TIGR03499"/>
    </source>
</evidence>
<keyword evidence="4" id="KW-0813">Transport</keyword>
<keyword evidence="9" id="KW-0342">GTP-binding</keyword>
<dbReference type="GO" id="GO:0006614">
    <property type="term" value="P:SRP-dependent cotranslational protein targeting to membrane"/>
    <property type="evidence" value="ECO:0007669"/>
    <property type="project" value="UniProtKB-UniRule"/>
</dbReference>
<feature type="domain" description="SRP54-type proteins GTP-binding" evidence="14">
    <location>
        <begin position="175"/>
        <end position="369"/>
    </location>
</feature>